<name>A0A1H0R9Z6_SELRU</name>
<reference evidence="1 2" key="1">
    <citation type="submission" date="2016-10" db="EMBL/GenBank/DDBJ databases">
        <authorList>
            <person name="de Groot N.N."/>
        </authorList>
    </citation>
    <scope>NUCLEOTIDE SEQUENCE [LARGE SCALE GENOMIC DNA]</scope>
    <source>
        <strain evidence="1 2">S137</strain>
    </source>
</reference>
<dbReference type="Proteomes" id="UP000182412">
    <property type="component" value="Unassembled WGS sequence"/>
</dbReference>
<evidence type="ECO:0000313" key="2">
    <source>
        <dbReference type="Proteomes" id="UP000182412"/>
    </source>
</evidence>
<gene>
    <name evidence="1" type="ORF">SAMN05216366_11126</name>
</gene>
<sequence length="90" mass="10577">MPFNNNLPIIVIATKWDKVGKLIYRNININNSIKKSHKYSFMAMEKNAKKLIKILFKKRVFYLYVELYKMGNSLIFIIQLKGNFFAEGGI</sequence>
<evidence type="ECO:0000313" key="1">
    <source>
        <dbReference type="EMBL" id="SDP25989.1"/>
    </source>
</evidence>
<organism evidence="1 2">
    <name type="scientific">Selenomonas ruminantium</name>
    <dbReference type="NCBI Taxonomy" id="971"/>
    <lineage>
        <taxon>Bacteria</taxon>
        <taxon>Bacillati</taxon>
        <taxon>Bacillota</taxon>
        <taxon>Negativicutes</taxon>
        <taxon>Selenomonadales</taxon>
        <taxon>Selenomonadaceae</taxon>
        <taxon>Selenomonas</taxon>
    </lineage>
</organism>
<protein>
    <submittedName>
        <fullName evidence="1">Uncharacterized protein</fullName>
    </submittedName>
</protein>
<proteinExistence type="predicted"/>
<dbReference type="EMBL" id="FNJQ01000011">
    <property type="protein sequence ID" value="SDP25989.1"/>
    <property type="molecule type" value="Genomic_DNA"/>
</dbReference>
<dbReference type="AlphaFoldDB" id="A0A1H0R9Z6"/>
<accession>A0A1H0R9Z6</accession>